<dbReference type="EMBL" id="CAKKNE010000003">
    <property type="protein sequence ID" value="CAH0371799.1"/>
    <property type="molecule type" value="Genomic_DNA"/>
</dbReference>
<evidence type="ECO:0000259" key="1">
    <source>
        <dbReference type="Pfam" id="PF08242"/>
    </source>
</evidence>
<comment type="caution">
    <text evidence="2">The sequence shown here is derived from an EMBL/GenBank/DDBJ whole genome shotgun (WGS) entry which is preliminary data.</text>
</comment>
<organism evidence="2 3">
    <name type="scientific">Pelagomonas calceolata</name>
    <dbReference type="NCBI Taxonomy" id="35677"/>
    <lineage>
        <taxon>Eukaryota</taxon>
        <taxon>Sar</taxon>
        <taxon>Stramenopiles</taxon>
        <taxon>Ochrophyta</taxon>
        <taxon>Pelagophyceae</taxon>
        <taxon>Pelagomonadales</taxon>
        <taxon>Pelagomonadaceae</taxon>
        <taxon>Pelagomonas</taxon>
    </lineage>
</organism>
<proteinExistence type="predicted"/>
<dbReference type="Pfam" id="PF08242">
    <property type="entry name" value="Methyltransf_12"/>
    <property type="match status" value="1"/>
</dbReference>
<dbReference type="OrthoDB" id="202766at2759"/>
<evidence type="ECO:0000313" key="3">
    <source>
        <dbReference type="Proteomes" id="UP000789595"/>
    </source>
</evidence>
<dbReference type="Gene3D" id="3.40.50.150">
    <property type="entry name" value="Vaccinia Virus protein VP39"/>
    <property type="match status" value="1"/>
</dbReference>
<evidence type="ECO:0000313" key="2">
    <source>
        <dbReference type="EMBL" id="CAH0371799.1"/>
    </source>
</evidence>
<protein>
    <recommendedName>
        <fullName evidence="1">Methyltransferase type 12 domain-containing protein</fullName>
    </recommendedName>
</protein>
<keyword evidence="3" id="KW-1185">Reference proteome</keyword>
<accession>A0A8J2WXT6</accession>
<dbReference type="CDD" id="cd02440">
    <property type="entry name" value="AdoMet_MTases"/>
    <property type="match status" value="1"/>
</dbReference>
<sequence>MPPSQSAQLAAAAAAGVGLGIIATLSFQRGARREPDEDDEDDHGAARARVWRSIGGAVTAAQLYVGDKLGLYASLKFLCETAYAATPEDLAFHANIDERWAREWLAQQAAAGFVKLLPGTGDSRLRFRLKRAYADVLADPNHEEYDISLVRMVPALVQRARTALPEAFRSGRGVAYDDEDISRAIDDAHAKHIRLVLLPVVLGKLGSIVGRLERGGAIADLGCGGGNLVIALARRFPLAKVVGFEVSDTALAVARKRLAVRDRAHRLRPSSRRVDGVGLTRRSFTQAAKLPNASVVDARETPMGAAGPFDLVTTYDVLHDAPKPEQLVEEAAAALAPSGVWLLGDMAARDGVRENVEQHPGAATMYAFSTCLCMACALSEPGGRGLGTLGFSERVAREMVLGRGLFTECRVLHEADNTRWFEVTR</sequence>
<dbReference type="PANTHER" id="PTHR45128">
    <property type="entry name" value="METHYLTRANSFERASE TYPE 11"/>
    <property type="match status" value="1"/>
</dbReference>
<dbReference type="PANTHER" id="PTHR45128:SF2">
    <property type="entry name" value="METHYLTRANSFERASE DOMAIN-CONTAINING PROTEIN"/>
    <property type="match status" value="1"/>
</dbReference>
<dbReference type="InterPro" id="IPR029063">
    <property type="entry name" value="SAM-dependent_MTases_sf"/>
</dbReference>
<dbReference type="InterPro" id="IPR053173">
    <property type="entry name" value="SAM-binding_MTase"/>
</dbReference>
<dbReference type="AlphaFoldDB" id="A0A8J2WXT6"/>
<name>A0A8J2WXT6_9STRA</name>
<dbReference type="InterPro" id="IPR013217">
    <property type="entry name" value="Methyltransf_12"/>
</dbReference>
<reference evidence="2" key="1">
    <citation type="submission" date="2021-11" db="EMBL/GenBank/DDBJ databases">
        <authorList>
            <consortium name="Genoscope - CEA"/>
            <person name="William W."/>
        </authorList>
    </citation>
    <scope>NUCLEOTIDE SEQUENCE</scope>
</reference>
<feature type="domain" description="Methyltransferase type 12" evidence="1">
    <location>
        <begin position="220"/>
        <end position="340"/>
    </location>
</feature>
<dbReference type="Proteomes" id="UP000789595">
    <property type="component" value="Unassembled WGS sequence"/>
</dbReference>
<gene>
    <name evidence="2" type="ORF">PECAL_3P17530</name>
</gene>
<dbReference type="SUPFAM" id="SSF53335">
    <property type="entry name" value="S-adenosyl-L-methionine-dependent methyltransferases"/>
    <property type="match status" value="1"/>
</dbReference>